<evidence type="ECO:0000313" key="7">
    <source>
        <dbReference type="Proteomes" id="UP000515312"/>
    </source>
</evidence>
<name>A0A7G8BMH7_9BACT</name>
<dbReference type="InterPro" id="IPR005119">
    <property type="entry name" value="LysR_subst-bd"/>
</dbReference>
<dbReference type="GO" id="GO:0003700">
    <property type="term" value="F:DNA-binding transcription factor activity"/>
    <property type="evidence" value="ECO:0007669"/>
    <property type="project" value="InterPro"/>
</dbReference>
<evidence type="ECO:0000256" key="4">
    <source>
        <dbReference type="ARBA" id="ARBA00023163"/>
    </source>
</evidence>
<organism evidence="6 7">
    <name type="scientific">Alloacidobacterium dinghuense</name>
    <dbReference type="NCBI Taxonomy" id="2763107"/>
    <lineage>
        <taxon>Bacteria</taxon>
        <taxon>Pseudomonadati</taxon>
        <taxon>Acidobacteriota</taxon>
        <taxon>Terriglobia</taxon>
        <taxon>Terriglobales</taxon>
        <taxon>Acidobacteriaceae</taxon>
        <taxon>Alloacidobacterium</taxon>
    </lineage>
</organism>
<dbReference type="KEGG" id="adin:H7849_07455"/>
<dbReference type="Pfam" id="PF00126">
    <property type="entry name" value="HTH_1"/>
    <property type="match status" value="1"/>
</dbReference>
<keyword evidence="3" id="KW-0238">DNA-binding</keyword>
<dbReference type="RefSeq" id="WP_186745368.1">
    <property type="nucleotide sequence ID" value="NZ_CP060394.1"/>
</dbReference>
<dbReference type="InterPro" id="IPR036388">
    <property type="entry name" value="WH-like_DNA-bd_sf"/>
</dbReference>
<keyword evidence="2" id="KW-0805">Transcription regulation</keyword>
<evidence type="ECO:0000256" key="1">
    <source>
        <dbReference type="ARBA" id="ARBA00009437"/>
    </source>
</evidence>
<dbReference type="AlphaFoldDB" id="A0A7G8BMH7"/>
<evidence type="ECO:0000313" key="6">
    <source>
        <dbReference type="EMBL" id="QNI33747.1"/>
    </source>
</evidence>
<dbReference type="PANTHER" id="PTHR30126">
    <property type="entry name" value="HTH-TYPE TRANSCRIPTIONAL REGULATOR"/>
    <property type="match status" value="1"/>
</dbReference>
<proteinExistence type="inferred from homology"/>
<reference evidence="6 7" key="1">
    <citation type="submission" date="2020-08" db="EMBL/GenBank/DDBJ databases">
        <title>Edaphobacter telluris sp. nov. and Acidobacterium dinghuensis sp. nov., two acidobacteria isolated from forest soil.</title>
        <authorList>
            <person name="Fu J."/>
            <person name="Qiu L."/>
        </authorList>
    </citation>
    <scope>NUCLEOTIDE SEQUENCE [LARGE SCALE GENOMIC DNA]</scope>
    <source>
        <strain evidence="6">4Y35</strain>
    </source>
</reference>
<dbReference type="SUPFAM" id="SSF46785">
    <property type="entry name" value="Winged helix' DNA-binding domain"/>
    <property type="match status" value="1"/>
</dbReference>
<evidence type="ECO:0000259" key="5">
    <source>
        <dbReference type="PROSITE" id="PS50931"/>
    </source>
</evidence>
<dbReference type="InterPro" id="IPR036390">
    <property type="entry name" value="WH_DNA-bd_sf"/>
</dbReference>
<feature type="domain" description="HTH lysR-type" evidence="5">
    <location>
        <begin position="1"/>
        <end position="59"/>
    </location>
</feature>
<dbReference type="PANTHER" id="PTHR30126:SF39">
    <property type="entry name" value="HTH-TYPE TRANSCRIPTIONAL REGULATOR CYSL"/>
    <property type="match status" value="1"/>
</dbReference>
<dbReference type="Gene3D" id="1.10.10.10">
    <property type="entry name" value="Winged helix-like DNA-binding domain superfamily/Winged helix DNA-binding domain"/>
    <property type="match status" value="1"/>
</dbReference>
<dbReference type="EMBL" id="CP060394">
    <property type="protein sequence ID" value="QNI33747.1"/>
    <property type="molecule type" value="Genomic_DNA"/>
</dbReference>
<dbReference type="Gene3D" id="3.40.190.10">
    <property type="entry name" value="Periplasmic binding protein-like II"/>
    <property type="match status" value="2"/>
</dbReference>
<dbReference type="SUPFAM" id="SSF53850">
    <property type="entry name" value="Periplasmic binding protein-like II"/>
    <property type="match status" value="1"/>
</dbReference>
<accession>A0A7G8BMH7</accession>
<protein>
    <submittedName>
        <fullName evidence="6">LysR family transcriptional regulator</fullName>
    </submittedName>
</protein>
<keyword evidence="4" id="KW-0804">Transcription</keyword>
<dbReference type="GO" id="GO:0000976">
    <property type="term" value="F:transcription cis-regulatory region binding"/>
    <property type="evidence" value="ECO:0007669"/>
    <property type="project" value="TreeGrafter"/>
</dbReference>
<evidence type="ECO:0000256" key="3">
    <source>
        <dbReference type="ARBA" id="ARBA00023125"/>
    </source>
</evidence>
<dbReference type="CDD" id="cd08420">
    <property type="entry name" value="PBP2_CysL_like"/>
    <property type="match status" value="1"/>
</dbReference>
<evidence type="ECO:0000256" key="2">
    <source>
        <dbReference type="ARBA" id="ARBA00023015"/>
    </source>
</evidence>
<dbReference type="PROSITE" id="PS50931">
    <property type="entry name" value="HTH_LYSR"/>
    <property type="match status" value="1"/>
</dbReference>
<keyword evidence="7" id="KW-1185">Reference proteome</keyword>
<dbReference type="PRINTS" id="PR00039">
    <property type="entry name" value="HTHLYSR"/>
</dbReference>
<dbReference type="InterPro" id="IPR000847">
    <property type="entry name" value="LysR_HTH_N"/>
</dbReference>
<dbReference type="Pfam" id="PF03466">
    <property type="entry name" value="LysR_substrate"/>
    <property type="match status" value="1"/>
</dbReference>
<dbReference type="Proteomes" id="UP000515312">
    <property type="component" value="Chromosome"/>
</dbReference>
<sequence length="307" mass="33728">MIENFRIRVFRTVAHHLNFSRAAEELLLTQPAVTQQIKALEDEFGLPLFDRGGGHIALTAGGKALLPFTEKMKELSDEAVAAVNAAFGQQAGELALGASQTIGYYVLPIFVAGFRRTNPRIRVTARSGNTDEMLEALLAREIHLALIEGPEQRKDLHIEPFMEDHMILVVPANHGWANHEVELEDLKSEPLLMREFGSGSRRVVEQALSKAGVKTKDLNISMELDSTEGLLSAVEAGLGVSFASRWAVRNQLSLGSLKVARVNGLKLSRRFSMAYPSGPEPTGVLGTFRRFLLSQAMEMAPRKARAT</sequence>
<gene>
    <name evidence="6" type="ORF">H7849_07455</name>
</gene>
<comment type="similarity">
    <text evidence="1">Belongs to the LysR transcriptional regulatory family.</text>
</comment>